<organism evidence="2 3">
    <name type="scientific">Allokutzneria albata</name>
    <name type="common">Kibdelosporangium albatum</name>
    <dbReference type="NCBI Taxonomy" id="211114"/>
    <lineage>
        <taxon>Bacteria</taxon>
        <taxon>Bacillati</taxon>
        <taxon>Actinomycetota</taxon>
        <taxon>Actinomycetes</taxon>
        <taxon>Pseudonocardiales</taxon>
        <taxon>Pseudonocardiaceae</taxon>
        <taxon>Allokutzneria</taxon>
    </lineage>
</organism>
<evidence type="ECO:0000256" key="1">
    <source>
        <dbReference type="SAM" id="Phobius"/>
    </source>
</evidence>
<accession>A0A1G9SKX1</accession>
<keyword evidence="1" id="KW-0812">Transmembrane</keyword>
<reference evidence="2 3" key="1">
    <citation type="submission" date="2016-10" db="EMBL/GenBank/DDBJ databases">
        <authorList>
            <person name="de Groot N.N."/>
        </authorList>
    </citation>
    <scope>NUCLEOTIDE SEQUENCE [LARGE SCALE GENOMIC DNA]</scope>
    <source>
        <strain evidence="2 3">DSM 44149</strain>
    </source>
</reference>
<dbReference type="OrthoDB" id="3637369at2"/>
<feature type="transmembrane region" description="Helical" evidence="1">
    <location>
        <begin position="21"/>
        <end position="44"/>
    </location>
</feature>
<gene>
    <name evidence="2" type="ORF">SAMN04489726_1213</name>
</gene>
<dbReference type="PANTHER" id="PTHR42305:SF1">
    <property type="entry name" value="MEMBRANE PROTEIN RV1733C-RELATED"/>
    <property type="match status" value="1"/>
</dbReference>
<dbReference type="AlphaFoldDB" id="A0A1G9SKX1"/>
<name>A0A1G9SKX1_ALLAB</name>
<keyword evidence="1" id="KW-0472">Membrane</keyword>
<sequence length="188" mass="19890">MGRVLRKLGLDRNPLRRFSDQVESAVVVLLVLCVLAAVPLALLAGTVAHERLGTSTAAYRTTAVLEHDAPSEVLTSELIVVSPGAKVPGRWIAQDGTPRHGEVLAPTGARAGTAVPVWLDAAGTPIQPPLEGAALTWMSVLVTLGVLVAVGGACGLVYGVVRAILDHGRMAMWEAEWERVERGWTHRG</sequence>
<dbReference type="eggNOG" id="ENOG50340RU">
    <property type="taxonomic scope" value="Bacteria"/>
</dbReference>
<evidence type="ECO:0008006" key="4">
    <source>
        <dbReference type="Google" id="ProtNLM"/>
    </source>
</evidence>
<feature type="transmembrane region" description="Helical" evidence="1">
    <location>
        <begin position="137"/>
        <end position="161"/>
    </location>
</feature>
<dbReference type="PANTHER" id="PTHR42305">
    <property type="entry name" value="MEMBRANE PROTEIN RV1733C-RELATED"/>
    <property type="match status" value="1"/>
</dbReference>
<evidence type="ECO:0000313" key="3">
    <source>
        <dbReference type="Proteomes" id="UP000183376"/>
    </source>
</evidence>
<dbReference type="Proteomes" id="UP000183376">
    <property type="component" value="Chromosome I"/>
</dbReference>
<evidence type="ECO:0000313" key="2">
    <source>
        <dbReference type="EMBL" id="SDM35435.1"/>
    </source>
</evidence>
<proteinExistence type="predicted"/>
<dbReference type="InterPro" id="IPR039708">
    <property type="entry name" value="MT1774/Rv1733c-like"/>
</dbReference>
<keyword evidence="1" id="KW-1133">Transmembrane helix</keyword>
<keyword evidence="3" id="KW-1185">Reference proteome</keyword>
<protein>
    <recommendedName>
        <fullName evidence="4">Transmembrane protein</fullName>
    </recommendedName>
</protein>
<dbReference type="RefSeq" id="WP_030432421.1">
    <property type="nucleotide sequence ID" value="NZ_JOEF01000026.1"/>
</dbReference>
<dbReference type="STRING" id="211114.SAMN04489726_1213"/>
<dbReference type="EMBL" id="LT629701">
    <property type="protein sequence ID" value="SDM35435.1"/>
    <property type="molecule type" value="Genomic_DNA"/>
</dbReference>